<proteinExistence type="predicted"/>
<feature type="domain" description="DUF6594" evidence="3">
    <location>
        <begin position="133"/>
        <end position="275"/>
    </location>
</feature>
<sequence>MGIIASRQRGSEDLEGRINPGRRKRPSARSPDRETPSVRRRRRGSRTRSLSPFGERLVSAATRDLRVAPLFNLGPRKPLVRLRILQYMSIVHMKRKIAHHVALIRDEDTVSERQLDEIGVLMKEYIGAIRDLKFMLEPTSQYARTANFLKDFFYLERKHDSAVLLDTYLDKIPAPPRELFDISIPEYSGFGGFSYKSDEQEQNLEAYFGRFFAAVLSGVALIGPMLFMKLYNDLLAQLVTASVCVLIVGGVLSTLEEVAKKDVVALTAGYAAVLVVFIGANS</sequence>
<evidence type="ECO:0000259" key="3">
    <source>
        <dbReference type="Pfam" id="PF20237"/>
    </source>
</evidence>
<organism evidence="4 5">
    <name type="scientific">Thyridium curvatum</name>
    <dbReference type="NCBI Taxonomy" id="1093900"/>
    <lineage>
        <taxon>Eukaryota</taxon>
        <taxon>Fungi</taxon>
        <taxon>Dikarya</taxon>
        <taxon>Ascomycota</taxon>
        <taxon>Pezizomycotina</taxon>
        <taxon>Sordariomycetes</taxon>
        <taxon>Sordariomycetidae</taxon>
        <taxon>Thyridiales</taxon>
        <taxon>Thyridiaceae</taxon>
        <taxon>Thyridium</taxon>
    </lineage>
</organism>
<evidence type="ECO:0000313" key="5">
    <source>
        <dbReference type="Proteomes" id="UP000319257"/>
    </source>
</evidence>
<accession>A0A507B930</accession>
<keyword evidence="2" id="KW-1133">Transmembrane helix</keyword>
<feature type="transmembrane region" description="Helical" evidence="2">
    <location>
        <begin position="262"/>
        <end position="280"/>
    </location>
</feature>
<feature type="region of interest" description="Disordered" evidence="1">
    <location>
        <begin position="1"/>
        <end position="53"/>
    </location>
</feature>
<evidence type="ECO:0000256" key="1">
    <source>
        <dbReference type="SAM" id="MobiDB-lite"/>
    </source>
</evidence>
<dbReference type="Pfam" id="PF20237">
    <property type="entry name" value="DUF6594"/>
    <property type="match status" value="1"/>
</dbReference>
<protein>
    <recommendedName>
        <fullName evidence="3">DUF6594 domain-containing protein</fullName>
    </recommendedName>
</protein>
<feature type="transmembrane region" description="Helical" evidence="2">
    <location>
        <begin position="207"/>
        <end position="228"/>
    </location>
</feature>
<dbReference type="Proteomes" id="UP000319257">
    <property type="component" value="Unassembled WGS sequence"/>
</dbReference>
<dbReference type="InterPro" id="IPR046529">
    <property type="entry name" value="DUF6594"/>
</dbReference>
<dbReference type="EMBL" id="SKBQ01000019">
    <property type="protein sequence ID" value="TPX16193.1"/>
    <property type="molecule type" value="Genomic_DNA"/>
</dbReference>
<reference evidence="4 5" key="1">
    <citation type="submission" date="2019-06" db="EMBL/GenBank/DDBJ databases">
        <title>Draft genome sequence of the filamentous fungus Phialemoniopsis curvata isolated from diesel fuel.</title>
        <authorList>
            <person name="Varaljay V.A."/>
            <person name="Lyon W.J."/>
            <person name="Crouch A.L."/>
            <person name="Drake C.E."/>
            <person name="Hollomon J.M."/>
            <person name="Nadeau L.J."/>
            <person name="Nunn H.S."/>
            <person name="Stevenson B.S."/>
            <person name="Bojanowski C.L."/>
            <person name="Crookes-Goodson W.J."/>
        </authorList>
    </citation>
    <scope>NUCLEOTIDE SEQUENCE [LARGE SCALE GENOMIC DNA]</scope>
    <source>
        <strain evidence="4 5">D216</strain>
    </source>
</reference>
<evidence type="ECO:0000313" key="4">
    <source>
        <dbReference type="EMBL" id="TPX16193.1"/>
    </source>
</evidence>
<keyword evidence="2" id="KW-0812">Transmembrane</keyword>
<feature type="transmembrane region" description="Helical" evidence="2">
    <location>
        <begin position="234"/>
        <end position="255"/>
    </location>
</feature>
<keyword evidence="2" id="KW-0472">Membrane</keyword>
<dbReference type="InParanoid" id="A0A507B930"/>
<dbReference type="GeneID" id="41971635"/>
<name>A0A507B930_9PEZI</name>
<dbReference type="RefSeq" id="XP_030997904.1">
    <property type="nucleotide sequence ID" value="XM_031138572.1"/>
</dbReference>
<comment type="caution">
    <text evidence="4">The sequence shown here is derived from an EMBL/GenBank/DDBJ whole genome shotgun (WGS) entry which is preliminary data.</text>
</comment>
<dbReference type="STRING" id="1093900.A0A507B930"/>
<keyword evidence="5" id="KW-1185">Reference proteome</keyword>
<dbReference type="OrthoDB" id="3546297at2759"/>
<gene>
    <name evidence="4" type="ORF">E0L32_004188</name>
</gene>
<evidence type="ECO:0000256" key="2">
    <source>
        <dbReference type="SAM" id="Phobius"/>
    </source>
</evidence>
<dbReference type="AlphaFoldDB" id="A0A507B930"/>